<evidence type="ECO:0000256" key="4">
    <source>
        <dbReference type="ARBA" id="ARBA00022519"/>
    </source>
</evidence>
<feature type="transmembrane region" description="Helical" evidence="9">
    <location>
        <begin position="86"/>
        <end position="107"/>
    </location>
</feature>
<evidence type="ECO:0000259" key="10">
    <source>
        <dbReference type="Pfam" id="PF04290"/>
    </source>
</evidence>
<dbReference type="InterPro" id="IPR055348">
    <property type="entry name" value="DctQ"/>
</dbReference>
<keyword evidence="7 9" id="KW-0472">Membrane</keyword>
<accession>A0A3M8AYL0</accession>
<comment type="similarity">
    <text evidence="8">Belongs to the TRAP transporter small permease family.</text>
</comment>
<dbReference type="EMBL" id="BJOD01000041">
    <property type="protein sequence ID" value="GED27447.1"/>
    <property type="molecule type" value="Genomic_DNA"/>
</dbReference>
<dbReference type="GO" id="GO:0005886">
    <property type="term" value="C:plasma membrane"/>
    <property type="evidence" value="ECO:0007669"/>
    <property type="project" value="UniProtKB-SubCell"/>
</dbReference>
<keyword evidence="3" id="KW-1003">Cell membrane</keyword>
<dbReference type="RefSeq" id="WP_005835149.1">
    <property type="nucleotide sequence ID" value="NZ_BJOD01000041.1"/>
</dbReference>
<dbReference type="Proteomes" id="UP000317180">
    <property type="component" value="Unassembled WGS sequence"/>
</dbReference>
<evidence type="ECO:0000256" key="6">
    <source>
        <dbReference type="ARBA" id="ARBA00022989"/>
    </source>
</evidence>
<feature type="transmembrane region" description="Helical" evidence="9">
    <location>
        <begin position="47"/>
        <end position="65"/>
    </location>
</feature>
<dbReference type="GO" id="GO:0022857">
    <property type="term" value="F:transmembrane transporter activity"/>
    <property type="evidence" value="ECO:0007669"/>
    <property type="project" value="TreeGrafter"/>
</dbReference>
<feature type="transmembrane region" description="Helical" evidence="9">
    <location>
        <begin position="127"/>
        <end position="148"/>
    </location>
</feature>
<evidence type="ECO:0000313" key="11">
    <source>
        <dbReference type="EMBL" id="GED27447.1"/>
    </source>
</evidence>
<dbReference type="Pfam" id="PF04290">
    <property type="entry name" value="DctQ"/>
    <property type="match status" value="1"/>
</dbReference>
<evidence type="ECO:0000256" key="8">
    <source>
        <dbReference type="ARBA" id="ARBA00038436"/>
    </source>
</evidence>
<evidence type="ECO:0000256" key="9">
    <source>
        <dbReference type="SAM" id="Phobius"/>
    </source>
</evidence>
<dbReference type="PANTHER" id="PTHR35011">
    <property type="entry name" value="2,3-DIKETO-L-GULONATE TRAP TRANSPORTER SMALL PERMEASE PROTEIN YIAM"/>
    <property type="match status" value="1"/>
</dbReference>
<dbReference type="PANTHER" id="PTHR35011:SF2">
    <property type="entry name" value="2,3-DIKETO-L-GULONATE TRAP TRANSPORTER SMALL PERMEASE PROTEIN YIAM"/>
    <property type="match status" value="1"/>
</dbReference>
<reference evidence="11 14" key="2">
    <citation type="submission" date="2019-06" db="EMBL/GenBank/DDBJ databases">
        <title>Whole genome shotgun sequence of Brevibacillus agri NBRC 15538.</title>
        <authorList>
            <person name="Hosoyama A."/>
            <person name="Uohara A."/>
            <person name="Ohji S."/>
            <person name="Ichikawa N."/>
        </authorList>
    </citation>
    <scope>NUCLEOTIDE SEQUENCE [LARGE SCALE GENOMIC DNA]</scope>
    <source>
        <strain evidence="11 14">NBRC 15538</strain>
    </source>
</reference>
<evidence type="ECO:0000256" key="2">
    <source>
        <dbReference type="ARBA" id="ARBA00022448"/>
    </source>
</evidence>
<keyword evidence="2" id="KW-0813">Transport</keyword>
<evidence type="ECO:0000256" key="1">
    <source>
        <dbReference type="ARBA" id="ARBA00004429"/>
    </source>
</evidence>
<proteinExistence type="inferred from homology"/>
<keyword evidence="4" id="KW-0997">Cell inner membrane</keyword>
<keyword evidence="6 9" id="KW-1133">Transmembrane helix</keyword>
<dbReference type="OrthoDB" id="9815614at2"/>
<gene>
    <name evidence="11" type="ORF">BAG01nite_35490</name>
    <name evidence="12" type="ORF">EB820_10835</name>
</gene>
<sequence>MSNLISKLNSALRLVIIALLAVMVVAVFLQVLFRFFLDQPLAWTEELARYLLIWITFLGSAYAMAIKAHIGTEYIQKHLSPFMNKVVLIVAALCSLFFFLVMVQQGYLLSARSMVQKSPTLLIPMGYVYMVIPISGVLLIMNVIHVTWKDITGKE</sequence>
<evidence type="ECO:0000256" key="7">
    <source>
        <dbReference type="ARBA" id="ARBA00023136"/>
    </source>
</evidence>
<evidence type="ECO:0000313" key="12">
    <source>
        <dbReference type="EMBL" id="RNB55767.1"/>
    </source>
</evidence>
<dbReference type="EMBL" id="RHHN01000033">
    <property type="protein sequence ID" value="RNB55767.1"/>
    <property type="molecule type" value="Genomic_DNA"/>
</dbReference>
<evidence type="ECO:0000256" key="5">
    <source>
        <dbReference type="ARBA" id="ARBA00022692"/>
    </source>
</evidence>
<comment type="caution">
    <text evidence="12">The sequence shown here is derived from an EMBL/GenBank/DDBJ whole genome shotgun (WGS) entry which is preliminary data.</text>
</comment>
<dbReference type="Proteomes" id="UP000276178">
    <property type="component" value="Unassembled WGS sequence"/>
</dbReference>
<dbReference type="AlphaFoldDB" id="A0A3M8AYL0"/>
<dbReference type="GO" id="GO:0015740">
    <property type="term" value="P:C4-dicarboxylate transport"/>
    <property type="evidence" value="ECO:0007669"/>
    <property type="project" value="TreeGrafter"/>
</dbReference>
<dbReference type="InterPro" id="IPR007387">
    <property type="entry name" value="TRAP_DctQ"/>
</dbReference>
<comment type="subcellular location">
    <subcellularLocation>
        <location evidence="1">Cell inner membrane</location>
        <topology evidence="1">Multi-pass membrane protein</topology>
    </subcellularLocation>
</comment>
<name>A0A3M8AYL0_9BACL</name>
<feature type="transmembrane region" description="Helical" evidence="9">
    <location>
        <begin position="12"/>
        <end position="35"/>
    </location>
</feature>
<evidence type="ECO:0000313" key="14">
    <source>
        <dbReference type="Proteomes" id="UP000317180"/>
    </source>
</evidence>
<reference evidence="12 13" key="1">
    <citation type="submission" date="2018-10" db="EMBL/GenBank/DDBJ databases">
        <title>Phylogenomics of Brevibacillus.</title>
        <authorList>
            <person name="Dunlap C."/>
        </authorList>
    </citation>
    <scope>NUCLEOTIDE SEQUENCE [LARGE SCALE GENOMIC DNA]</scope>
    <source>
        <strain evidence="12 13">NRRL NRS 1219</strain>
    </source>
</reference>
<evidence type="ECO:0000256" key="3">
    <source>
        <dbReference type="ARBA" id="ARBA00022475"/>
    </source>
</evidence>
<dbReference type="GeneID" id="82809511"/>
<evidence type="ECO:0000313" key="13">
    <source>
        <dbReference type="Proteomes" id="UP000276178"/>
    </source>
</evidence>
<protein>
    <submittedName>
        <fullName evidence="11">C4-dicarboxylate ABC transporter</fullName>
    </submittedName>
    <submittedName>
        <fullName evidence="12">TRAP transporter small permease</fullName>
    </submittedName>
</protein>
<organism evidence="12 13">
    <name type="scientific">Brevibacillus agri</name>
    <dbReference type="NCBI Taxonomy" id="51101"/>
    <lineage>
        <taxon>Bacteria</taxon>
        <taxon>Bacillati</taxon>
        <taxon>Bacillota</taxon>
        <taxon>Bacilli</taxon>
        <taxon>Bacillales</taxon>
        <taxon>Paenibacillaceae</taxon>
        <taxon>Brevibacillus</taxon>
    </lineage>
</organism>
<keyword evidence="5 9" id="KW-0812">Transmembrane</keyword>
<keyword evidence="14" id="KW-1185">Reference proteome</keyword>
<feature type="domain" description="Tripartite ATP-independent periplasmic transporters DctQ component" evidence="10">
    <location>
        <begin position="23"/>
        <end position="152"/>
    </location>
</feature>